<evidence type="ECO:0000313" key="5">
    <source>
        <dbReference type="Proteomes" id="UP000182367"/>
    </source>
</evidence>
<dbReference type="Proteomes" id="UP000093226">
    <property type="component" value="Unassembled WGS sequence"/>
</dbReference>
<reference evidence="1 6" key="4">
    <citation type="submission" date="2019-07" db="EMBL/GenBank/DDBJ databases">
        <title>Whole genome shotgun sequence of Flavobacterium glycines NBRC 105008.</title>
        <authorList>
            <person name="Hosoyama A."/>
            <person name="Uohara A."/>
            <person name="Ohji S."/>
            <person name="Ichikawa N."/>
        </authorList>
    </citation>
    <scope>NUCLEOTIDE SEQUENCE [LARGE SCALE GENOMIC DNA]</scope>
    <source>
        <strain evidence="1 6">NBRC 105008</strain>
    </source>
</reference>
<dbReference type="Proteomes" id="UP000321579">
    <property type="component" value="Unassembled WGS sequence"/>
</dbReference>
<dbReference type="STRING" id="551990.SAMN05192550_1456"/>
<dbReference type="AlphaFoldDB" id="A0A1B9DWQ9"/>
<dbReference type="OrthoDB" id="789445at2"/>
<reference evidence="3 5" key="3">
    <citation type="submission" date="2016-10" db="EMBL/GenBank/DDBJ databases">
        <authorList>
            <person name="Varghese N."/>
            <person name="Submissions S."/>
        </authorList>
    </citation>
    <scope>NUCLEOTIDE SEQUENCE [LARGE SCALE GENOMIC DNA]</scope>
    <source>
        <strain evidence="3 5">Gm-149</strain>
    </source>
</reference>
<dbReference type="RefSeq" id="WP_066324920.1">
    <property type="nucleotide sequence ID" value="NZ_BJVF01000001.1"/>
</dbReference>
<comment type="caution">
    <text evidence="2">The sequence shown here is derived from an EMBL/GenBank/DDBJ whole genome shotgun (WGS) entry which is preliminary data.</text>
</comment>
<protein>
    <submittedName>
        <fullName evidence="2">Uncharacterized protein</fullName>
    </submittedName>
</protein>
<evidence type="ECO:0000313" key="1">
    <source>
        <dbReference type="EMBL" id="GEL09543.1"/>
    </source>
</evidence>
<gene>
    <name evidence="2" type="ORF">FBGL_02965</name>
    <name evidence="1" type="ORF">FGL01_02820</name>
    <name evidence="3" type="ORF">SAMN05192550_1456</name>
</gene>
<keyword evidence="5" id="KW-1185">Reference proteome</keyword>
<accession>A0A1B9DWQ9</accession>
<dbReference type="EMBL" id="FNEO01000001">
    <property type="protein sequence ID" value="SDJ03046.1"/>
    <property type="molecule type" value="Genomic_DNA"/>
</dbReference>
<name>A0A1B9DWQ9_9FLAO</name>
<reference evidence="4" key="1">
    <citation type="submission" date="2016-03" db="EMBL/GenBank/DDBJ databases">
        <title>Draft genome sequence of Paenibacillus glacialis DSM 22343.</title>
        <authorList>
            <person name="Shin S.-K."/>
            <person name="Yi H."/>
        </authorList>
    </citation>
    <scope>NUCLEOTIDE SEQUENCE [LARGE SCALE GENOMIC DNA]</scope>
    <source>
        <strain evidence="4">NBRC 105008</strain>
    </source>
</reference>
<dbReference type="Proteomes" id="UP000182367">
    <property type="component" value="Unassembled WGS sequence"/>
</dbReference>
<evidence type="ECO:0000313" key="2">
    <source>
        <dbReference type="EMBL" id="OCB74125.1"/>
    </source>
</evidence>
<evidence type="ECO:0000313" key="6">
    <source>
        <dbReference type="Proteomes" id="UP000321579"/>
    </source>
</evidence>
<evidence type="ECO:0000313" key="3">
    <source>
        <dbReference type="EMBL" id="SDJ03046.1"/>
    </source>
</evidence>
<reference evidence="2" key="2">
    <citation type="submission" date="2016-03" db="EMBL/GenBank/DDBJ databases">
        <authorList>
            <person name="Ploux O."/>
        </authorList>
    </citation>
    <scope>NUCLEOTIDE SEQUENCE</scope>
    <source>
        <strain evidence="2">NBRC 105008</strain>
    </source>
</reference>
<sequence>MYKSQKLISKNLGEEIKKLESKESQLLDIAKKLNSGNFYPLDFLSNAIINRSLKLIFGFTTLLKDENFIAASHLVRCHLDNVIRFSASWIVDDPHDFATKVIDGIQIDTLKDKNGKLMKDWYLRNLLNEEYPWITNVYKQSSGYVHFSNKHIFNSIKSVDSNKRTMQFSFSKKDNEIDENLKIEAIQCIDHITEILIIFLNGWYYTKENPDKIK</sequence>
<organism evidence="2 4">
    <name type="scientific">Flavobacterium glycines</name>
    <dbReference type="NCBI Taxonomy" id="551990"/>
    <lineage>
        <taxon>Bacteria</taxon>
        <taxon>Pseudomonadati</taxon>
        <taxon>Bacteroidota</taxon>
        <taxon>Flavobacteriia</taxon>
        <taxon>Flavobacteriales</taxon>
        <taxon>Flavobacteriaceae</taxon>
        <taxon>Flavobacterium</taxon>
    </lineage>
</organism>
<evidence type="ECO:0000313" key="4">
    <source>
        <dbReference type="Proteomes" id="UP000093226"/>
    </source>
</evidence>
<dbReference type="EMBL" id="LVEO01000004">
    <property type="protein sequence ID" value="OCB74125.1"/>
    <property type="molecule type" value="Genomic_DNA"/>
</dbReference>
<dbReference type="EMBL" id="BJVF01000001">
    <property type="protein sequence ID" value="GEL09543.1"/>
    <property type="molecule type" value="Genomic_DNA"/>
</dbReference>
<proteinExistence type="predicted"/>